<reference evidence="2" key="2">
    <citation type="submission" date="2021-09" db="EMBL/GenBank/DDBJ databases">
        <authorList>
            <person name="Gilroy R."/>
        </authorList>
    </citation>
    <scope>NUCLEOTIDE SEQUENCE</scope>
    <source>
        <strain evidence="2">CHK171-7178</strain>
    </source>
</reference>
<sequence length="153" mass="17120">MNRENEIKDLLAPGGKSIQSLVKEDLSILGKQIRENEAVTCTAVSSKILNYFLVLLTSERILTTIKQGKEKKLVEYDLDEIKELSVKEKFSSVDIQFRYGNEVITINLNDHKLGKPFIAALEDTFGGTLSVPKKTKPKKSISIPITILNGKEQ</sequence>
<proteinExistence type="predicted"/>
<reference evidence="2" key="1">
    <citation type="journal article" date="2021" name="PeerJ">
        <title>Extensive microbial diversity within the chicken gut microbiome revealed by metagenomics and culture.</title>
        <authorList>
            <person name="Gilroy R."/>
            <person name="Ravi A."/>
            <person name="Getino M."/>
            <person name="Pursley I."/>
            <person name="Horton D.L."/>
            <person name="Alikhan N.F."/>
            <person name="Baker D."/>
            <person name="Gharbi K."/>
            <person name="Hall N."/>
            <person name="Watson M."/>
            <person name="Adriaenssens E.M."/>
            <person name="Foster-Nyarko E."/>
            <person name="Jarju S."/>
            <person name="Secka A."/>
            <person name="Antonio M."/>
            <person name="Oren A."/>
            <person name="Chaudhuri R.R."/>
            <person name="La Ragione R."/>
            <person name="Hildebrand F."/>
            <person name="Pallen M.J."/>
        </authorList>
    </citation>
    <scope>NUCLEOTIDE SEQUENCE</scope>
    <source>
        <strain evidence="2">CHK171-7178</strain>
    </source>
</reference>
<dbReference type="EMBL" id="DYWT01000193">
    <property type="protein sequence ID" value="HJF32440.1"/>
    <property type="molecule type" value="Genomic_DNA"/>
</dbReference>
<gene>
    <name evidence="2" type="ORF">K8V56_11790</name>
</gene>
<evidence type="ECO:0000259" key="1">
    <source>
        <dbReference type="Pfam" id="PF14470"/>
    </source>
</evidence>
<dbReference type="Pfam" id="PF14470">
    <property type="entry name" value="bPH_3"/>
    <property type="match status" value="1"/>
</dbReference>
<feature type="domain" description="YokE-like PH" evidence="1">
    <location>
        <begin position="34"/>
        <end position="113"/>
    </location>
</feature>
<dbReference type="AlphaFoldDB" id="A0A921KD75"/>
<organism evidence="2 3">
    <name type="scientific">Sporosarcina psychrophila</name>
    <name type="common">Bacillus psychrophilus</name>
    <dbReference type="NCBI Taxonomy" id="1476"/>
    <lineage>
        <taxon>Bacteria</taxon>
        <taxon>Bacillati</taxon>
        <taxon>Bacillota</taxon>
        <taxon>Bacilli</taxon>
        <taxon>Bacillales</taxon>
        <taxon>Caryophanaceae</taxon>
        <taxon>Sporosarcina</taxon>
    </lineage>
</organism>
<comment type="caution">
    <text evidence="2">The sequence shown here is derived from an EMBL/GenBank/DDBJ whole genome shotgun (WGS) entry which is preliminary data.</text>
</comment>
<name>A0A921KD75_SPOPS</name>
<evidence type="ECO:0000313" key="2">
    <source>
        <dbReference type="EMBL" id="HJF32440.1"/>
    </source>
</evidence>
<dbReference type="InterPro" id="IPR039519">
    <property type="entry name" value="YokE-like_PH"/>
</dbReference>
<evidence type="ECO:0000313" key="3">
    <source>
        <dbReference type="Proteomes" id="UP000698173"/>
    </source>
</evidence>
<dbReference type="Proteomes" id="UP000698173">
    <property type="component" value="Unassembled WGS sequence"/>
</dbReference>
<accession>A0A921KD75</accession>
<protein>
    <submittedName>
        <fullName evidence="2">PH domain-containing protein</fullName>
    </submittedName>
</protein>